<evidence type="ECO:0000256" key="3">
    <source>
        <dbReference type="ARBA" id="ARBA00012506"/>
    </source>
</evidence>
<dbReference type="InterPro" id="IPR004843">
    <property type="entry name" value="Calcineurin-like_PHP"/>
</dbReference>
<dbReference type="InterPro" id="IPR004617">
    <property type="entry name" value="ApaH"/>
</dbReference>
<dbReference type="SUPFAM" id="SSF56300">
    <property type="entry name" value="Metallo-dependent phosphatases"/>
    <property type="match status" value="1"/>
</dbReference>
<evidence type="ECO:0000256" key="1">
    <source>
        <dbReference type="ARBA" id="ARBA00003413"/>
    </source>
</evidence>
<organism evidence="10">
    <name type="scientific">hydrothermal vent metagenome</name>
    <dbReference type="NCBI Taxonomy" id="652676"/>
    <lineage>
        <taxon>unclassified sequences</taxon>
        <taxon>metagenomes</taxon>
        <taxon>ecological metagenomes</taxon>
    </lineage>
</organism>
<dbReference type="InterPro" id="IPR029052">
    <property type="entry name" value="Metallo-depent_PP-like"/>
</dbReference>
<evidence type="ECO:0000256" key="4">
    <source>
        <dbReference type="ARBA" id="ARBA00022801"/>
    </source>
</evidence>
<dbReference type="AlphaFoldDB" id="A0A1W1BTY2"/>
<feature type="domain" description="Calcineurin-like phosphoesterase" evidence="9">
    <location>
        <begin position="1"/>
        <end position="157"/>
    </location>
</feature>
<comment type="function">
    <text evidence="1">Hydrolyzes diadenosine 5',5'''-P1,P4-tetraphosphate to yield ADP.</text>
</comment>
<dbReference type="Pfam" id="PF00149">
    <property type="entry name" value="Metallophos"/>
    <property type="match status" value="1"/>
</dbReference>
<dbReference type="GO" id="GO:0008803">
    <property type="term" value="F:bis(5'-nucleosyl)-tetraphosphatase (symmetrical) activity"/>
    <property type="evidence" value="ECO:0007669"/>
    <property type="project" value="UniProtKB-EC"/>
</dbReference>
<dbReference type="EC" id="3.6.1.41" evidence="3"/>
<dbReference type="PIRSF" id="PIRSF000903">
    <property type="entry name" value="B5n-ttraPtase_sm"/>
    <property type="match status" value="1"/>
</dbReference>
<protein>
    <recommendedName>
        <fullName evidence="3">bis(5'-nucleosyl)-tetraphosphatase (symmetrical)</fullName>
        <ecNumber evidence="3">3.6.1.41</ecNumber>
    </recommendedName>
    <alternativeName>
        <fullName evidence="6">Ap4A hydrolase</fullName>
    </alternativeName>
    <alternativeName>
        <fullName evidence="5">Diadenosine 5',5'''-P1,P4-tetraphosphate pyrophosphohydrolase</fullName>
    </alternativeName>
    <alternativeName>
        <fullName evidence="7">Diadenosine tetraphosphatase</fullName>
    </alternativeName>
</protein>
<comment type="similarity">
    <text evidence="2">Belongs to the Ap4A hydrolase family.</text>
</comment>
<evidence type="ECO:0000256" key="2">
    <source>
        <dbReference type="ARBA" id="ARBA00005419"/>
    </source>
</evidence>
<evidence type="ECO:0000259" key="9">
    <source>
        <dbReference type="Pfam" id="PF00149"/>
    </source>
</evidence>
<name>A0A1W1BTY2_9ZZZZ</name>
<evidence type="ECO:0000313" key="10">
    <source>
        <dbReference type="EMBL" id="SFV57068.1"/>
    </source>
</evidence>
<dbReference type="EMBL" id="FPHN01000073">
    <property type="protein sequence ID" value="SFV57068.1"/>
    <property type="molecule type" value="Genomic_DNA"/>
</dbReference>
<proteinExistence type="inferred from homology"/>
<accession>A0A1W1BTY2</accession>
<evidence type="ECO:0000256" key="8">
    <source>
        <dbReference type="ARBA" id="ARBA00049417"/>
    </source>
</evidence>
<dbReference type="PANTHER" id="PTHR40942">
    <property type="match status" value="1"/>
</dbReference>
<dbReference type="NCBIfam" id="NF001204">
    <property type="entry name" value="PRK00166.1"/>
    <property type="match status" value="1"/>
</dbReference>
<gene>
    <name evidence="10" type="ORF">MNB_SV-14-621</name>
</gene>
<dbReference type="NCBIfam" id="TIGR00668">
    <property type="entry name" value="apaH"/>
    <property type="match status" value="1"/>
</dbReference>
<keyword evidence="4 10" id="KW-0378">Hydrolase</keyword>
<evidence type="ECO:0000256" key="5">
    <source>
        <dbReference type="ARBA" id="ARBA00031248"/>
    </source>
</evidence>
<reference evidence="10" key="1">
    <citation type="submission" date="2016-10" db="EMBL/GenBank/DDBJ databases">
        <authorList>
            <person name="de Groot N.N."/>
        </authorList>
    </citation>
    <scope>NUCLEOTIDE SEQUENCE</scope>
</reference>
<comment type="catalytic activity">
    <reaction evidence="8">
        <text>P(1),P(4)-bis(5'-adenosyl) tetraphosphate + H2O = 2 ADP + 2 H(+)</text>
        <dbReference type="Rhea" id="RHEA:24252"/>
        <dbReference type="ChEBI" id="CHEBI:15377"/>
        <dbReference type="ChEBI" id="CHEBI:15378"/>
        <dbReference type="ChEBI" id="CHEBI:58141"/>
        <dbReference type="ChEBI" id="CHEBI:456216"/>
        <dbReference type="EC" id="3.6.1.41"/>
    </reaction>
</comment>
<dbReference type="Gene3D" id="3.60.21.10">
    <property type="match status" value="1"/>
</dbReference>
<evidence type="ECO:0000256" key="6">
    <source>
        <dbReference type="ARBA" id="ARBA00032248"/>
    </source>
</evidence>
<evidence type="ECO:0000256" key="7">
    <source>
        <dbReference type="ARBA" id="ARBA00033210"/>
    </source>
</evidence>
<dbReference type="PANTHER" id="PTHR40942:SF4">
    <property type="entry name" value="CYTOCHROME C5"/>
    <property type="match status" value="1"/>
</dbReference>
<sequence>MAVWAIGDIQGCFDNFQKILKKIEFNPEVDELWVAGDLVNRGDKSLETLNYLYSIRDSVKIVLGNHDIALIAMYAGIKKTNKTVQPILDAPNVKELIDWLRHQPFLHINYKLGYAMAHAGISPQFDLGMAINYAKRIEKKLQGRNYKAWLKDMFKSSSNKFNAKASSLDIEKYILSSFIAMRFCKDDGKLDFKQKGSPTNMKRLNRGLRPWFDCPARKPIPLTIVFGHWSTLVNDTNLKYYFDGNVLCLDTGCLWGRRLTCARLDIKKSPHIVQLDCSL</sequence>